<protein>
    <submittedName>
        <fullName evidence="4">Uncharacterized protein</fullName>
    </submittedName>
</protein>
<comment type="caution">
    <text evidence="4">The sequence shown here is derived from an EMBL/GenBank/DDBJ whole genome shotgun (WGS) entry which is preliminary data.</text>
</comment>
<name>A0A8J8NVZ0_HALGN</name>
<evidence type="ECO:0000256" key="1">
    <source>
        <dbReference type="ARBA" id="ARBA00022441"/>
    </source>
</evidence>
<gene>
    <name evidence="4" type="ORF">FGO68_gene4674</name>
</gene>
<dbReference type="Proteomes" id="UP000785679">
    <property type="component" value="Unassembled WGS sequence"/>
</dbReference>
<dbReference type="PANTHER" id="PTHR46093">
    <property type="entry name" value="ACYL-COA-BINDING DOMAIN-CONTAINING PROTEIN 5"/>
    <property type="match status" value="1"/>
</dbReference>
<keyword evidence="5" id="KW-1185">Reference proteome</keyword>
<dbReference type="EMBL" id="RRYP01004834">
    <property type="protein sequence ID" value="TNV82538.1"/>
    <property type="molecule type" value="Genomic_DNA"/>
</dbReference>
<dbReference type="OrthoDB" id="286745at2759"/>
<evidence type="ECO:0000256" key="3">
    <source>
        <dbReference type="SAM" id="MobiDB-lite"/>
    </source>
</evidence>
<feature type="compositionally biased region" description="Polar residues" evidence="3">
    <location>
        <begin position="441"/>
        <end position="463"/>
    </location>
</feature>
<evidence type="ECO:0000313" key="4">
    <source>
        <dbReference type="EMBL" id="TNV82538.1"/>
    </source>
</evidence>
<dbReference type="Gene3D" id="2.120.10.80">
    <property type="entry name" value="Kelch-type beta propeller"/>
    <property type="match status" value="2"/>
</dbReference>
<organism evidence="4 5">
    <name type="scientific">Halteria grandinella</name>
    <dbReference type="NCBI Taxonomy" id="5974"/>
    <lineage>
        <taxon>Eukaryota</taxon>
        <taxon>Sar</taxon>
        <taxon>Alveolata</taxon>
        <taxon>Ciliophora</taxon>
        <taxon>Intramacronucleata</taxon>
        <taxon>Spirotrichea</taxon>
        <taxon>Stichotrichia</taxon>
        <taxon>Sporadotrichida</taxon>
        <taxon>Halteriidae</taxon>
        <taxon>Halteria</taxon>
    </lineage>
</organism>
<reference evidence="4" key="1">
    <citation type="submission" date="2019-06" db="EMBL/GenBank/DDBJ databases">
        <authorList>
            <person name="Zheng W."/>
        </authorList>
    </citation>
    <scope>NUCLEOTIDE SEQUENCE</scope>
    <source>
        <strain evidence="4">QDHG01</strain>
    </source>
</reference>
<proteinExistence type="predicted"/>
<dbReference type="AlphaFoldDB" id="A0A8J8NVZ0"/>
<dbReference type="PANTHER" id="PTHR46093:SF18">
    <property type="entry name" value="FIBRONECTIN TYPE-III DOMAIN-CONTAINING PROTEIN"/>
    <property type="match status" value="1"/>
</dbReference>
<accession>A0A8J8NVZ0</accession>
<dbReference type="Pfam" id="PF24681">
    <property type="entry name" value="Kelch_KLHDC2_KLHL20_DRC7"/>
    <property type="match status" value="2"/>
</dbReference>
<dbReference type="SUPFAM" id="SSF117281">
    <property type="entry name" value="Kelch motif"/>
    <property type="match status" value="2"/>
</dbReference>
<dbReference type="InterPro" id="IPR015915">
    <property type="entry name" value="Kelch-typ_b-propeller"/>
</dbReference>
<keyword evidence="1" id="KW-0880">Kelch repeat</keyword>
<evidence type="ECO:0000256" key="2">
    <source>
        <dbReference type="ARBA" id="ARBA00022737"/>
    </source>
</evidence>
<sequence length="643" mass="72775">MRYYRKAKSACFPYLYNSSLRISKLSFNQFCNSLFIFNYKQHKNMQQSLLNKQQSNVTTSTNGQGGSSLQRPGLMQMLSGKKNSQRMSTSFFREEGKDFEGNSQVELRAASQFGGGGMNNPQNWMEIRCVGKNPERRGYHSAFVHHNKLYVFGGRDLSKGSIANMWVADINPMQRLFNEGGEVSSDLTGVQWMHAHIIGHLHPGGISHHTTVLFNDKLYLYGGCKANCEPNEKMFALDMRSSPFKWEIIEPMPLGDNPKTRDEHSACLYDQSMIIFGGFVNGLRTNQVYRFHFNSKKWELLKPTNPPAHCPEPRAAQSVIIYNDLLIVFGGKDEDNEKLNDVWAFNLKTNTWECYSQRSQQESESKPLPRSGHSASLYKNYMIVFGGILDVCKELDDMIIYDLERRQWVRFFEELMLSPIRQKYGGLILNHDKEEEYTLTPAPQSPTAADSQPILKSSTSKFAATSPRLATSPDKPGDPLSTSRKTPSRRLLSPRSPAATSRSLAPPPKPTRQSTQTAQHHAPPVRLESPTYISMKNSLIIKSGDANFESYYKSMIKRKMAQAMQSQMSSSNARLQDIASPRSGNVLFVRGKRPAARDGHSAVIIGEQWFLVFGGDRHHMPFNDLFALDLEAEFSLKQGLFNK</sequence>
<evidence type="ECO:0000313" key="5">
    <source>
        <dbReference type="Proteomes" id="UP000785679"/>
    </source>
</evidence>
<feature type="region of interest" description="Disordered" evidence="3">
    <location>
        <begin position="439"/>
        <end position="529"/>
    </location>
</feature>
<keyword evidence="2" id="KW-0677">Repeat</keyword>